<dbReference type="PANTHER" id="PTHR12304">
    <property type="entry name" value="INOSINE-URIDINE PREFERRING NUCLEOSIDE HYDROLASE"/>
    <property type="match status" value="1"/>
</dbReference>
<organism evidence="4 5">
    <name type="scientific">Blastomonas natatoria</name>
    <dbReference type="NCBI Taxonomy" id="34015"/>
    <lineage>
        <taxon>Bacteria</taxon>
        <taxon>Pseudomonadati</taxon>
        <taxon>Pseudomonadota</taxon>
        <taxon>Alphaproteobacteria</taxon>
        <taxon>Sphingomonadales</taxon>
        <taxon>Sphingomonadaceae</taxon>
        <taxon>Blastomonas</taxon>
    </lineage>
</organism>
<dbReference type="GO" id="GO:0005829">
    <property type="term" value="C:cytosol"/>
    <property type="evidence" value="ECO:0007669"/>
    <property type="project" value="TreeGrafter"/>
</dbReference>
<accession>A0A2V3VDS0</accession>
<proteinExistence type="predicted"/>
<dbReference type="Pfam" id="PF01156">
    <property type="entry name" value="IU_nuc_hydro"/>
    <property type="match status" value="1"/>
</dbReference>
<dbReference type="InterPro" id="IPR001910">
    <property type="entry name" value="Inosine/uridine_hydrolase_dom"/>
</dbReference>
<keyword evidence="1 4" id="KW-0378">Hydrolase</keyword>
<dbReference type="AlphaFoldDB" id="A0A2V3VDS0"/>
<dbReference type="Gene3D" id="3.90.245.10">
    <property type="entry name" value="Ribonucleoside hydrolase-like"/>
    <property type="match status" value="1"/>
</dbReference>
<evidence type="ECO:0000313" key="4">
    <source>
        <dbReference type="EMBL" id="PXW78195.1"/>
    </source>
</evidence>
<protein>
    <submittedName>
        <fullName evidence="4">Pyrimidine-specific ribonucleoside hydrolase</fullName>
    </submittedName>
</protein>
<name>A0A2V3VDS0_9SPHN</name>
<sequence length="292" mass="31776">MSAPRRVWIDTDPAITAGNGEVDDAFALIQALRSPELEIVGISAVFGNTDIDHTYAMALEIVTRAGRGDVPVYRGCGIAGDRSPNAATRALAAALTDAPLTILALGPLTTIAATLGQPDAKRENVEEIVFVGGRREGLEFRATPTQQNQFGDMNFECDTAAASALLALDIPITLAGWEVCAEMWLTPNDLDRLRDEGDPCAQWLATSARAWQSDWQREFGAPGFTPFDTLAVGWLLMPEAFETHKWPSEIRHDGKRPLFVVDPACDGPEVTYLRAVNNDIFHDDLMTRLLPG</sequence>
<dbReference type="SUPFAM" id="SSF53590">
    <property type="entry name" value="Nucleoside hydrolase"/>
    <property type="match status" value="1"/>
</dbReference>
<feature type="domain" description="Inosine/uridine-preferring nucleoside hydrolase" evidence="3">
    <location>
        <begin position="7"/>
        <end position="282"/>
    </location>
</feature>
<dbReference type="Proteomes" id="UP000248014">
    <property type="component" value="Unassembled WGS sequence"/>
</dbReference>
<dbReference type="EMBL" id="QJJM01000003">
    <property type="protein sequence ID" value="PXW78195.1"/>
    <property type="molecule type" value="Genomic_DNA"/>
</dbReference>
<keyword evidence="2" id="KW-0326">Glycosidase</keyword>
<comment type="caution">
    <text evidence="4">The sequence shown here is derived from an EMBL/GenBank/DDBJ whole genome shotgun (WGS) entry which is preliminary data.</text>
</comment>
<evidence type="ECO:0000313" key="5">
    <source>
        <dbReference type="Proteomes" id="UP000248014"/>
    </source>
</evidence>
<evidence type="ECO:0000256" key="2">
    <source>
        <dbReference type="ARBA" id="ARBA00023295"/>
    </source>
</evidence>
<reference evidence="4 5" key="1">
    <citation type="submission" date="2018-05" db="EMBL/GenBank/DDBJ databases">
        <title>Genomic Encyclopedia of Type Strains, Phase IV (KMG-IV): sequencing the most valuable type-strain genomes for metagenomic binning, comparative biology and taxonomic classification.</title>
        <authorList>
            <person name="Goeker M."/>
        </authorList>
    </citation>
    <scope>NUCLEOTIDE SEQUENCE [LARGE SCALE GENOMIC DNA]</scope>
    <source>
        <strain evidence="4 5">DSM 3183</strain>
    </source>
</reference>
<dbReference type="GO" id="GO:0006152">
    <property type="term" value="P:purine nucleoside catabolic process"/>
    <property type="evidence" value="ECO:0007669"/>
    <property type="project" value="TreeGrafter"/>
</dbReference>
<dbReference type="RefSeq" id="WP_110297978.1">
    <property type="nucleotide sequence ID" value="NZ_QJJM01000003.1"/>
</dbReference>
<dbReference type="InterPro" id="IPR036452">
    <property type="entry name" value="Ribo_hydro-like"/>
</dbReference>
<keyword evidence="5" id="KW-1185">Reference proteome</keyword>
<dbReference type="GO" id="GO:0008477">
    <property type="term" value="F:purine nucleosidase activity"/>
    <property type="evidence" value="ECO:0007669"/>
    <property type="project" value="TreeGrafter"/>
</dbReference>
<gene>
    <name evidence="4" type="ORF">C7451_103303</name>
</gene>
<evidence type="ECO:0000259" key="3">
    <source>
        <dbReference type="Pfam" id="PF01156"/>
    </source>
</evidence>
<dbReference type="OrthoDB" id="9797882at2"/>
<dbReference type="PANTHER" id="PTHR12304:SF4">
    <property type="entry name" value="URIDINE NUCLEOSIDASE"/>
    <property type="match status" value="1"/>
</dbReference>
<dbReference type="InterPro" id="IPR023186">
    <property type="entry name" value="IUNH"/>
</dbReference>
<evidence type="ECO:0000256" key="1">
    <source>
        <dbReference type="ARBA" id="ARBA00022801"/>
    </source>
</evidence>